<keyword evidence="2" id="KW-0175">Coiled coil</keyword>
<protein>
    <submittedName>
        <fullName evidence="4">Efflux RND transporter periplasmic adaptor subunit</fullName>
    </submittedName>
</protein>
<keyword evidence="5" id="KW-1185">Reference proteome</keyword>
<comment type="caution">
    <text evidence="4">The sequence shown here is derived from an EMBL/GenBank/DDBJ whole genome shotgun (WGS) entry which is preliminary data.</text>
</comment>
<dbReference type="EMBL" id="JACXWY010000003">
    <property type="protein sequence ID" value="MBD3845386.1"/>
    <property type="molecule type" value="Genomic_DNA"/>
</dbReference>
<organism evidence="4 5">
    <name type="scientific">Bosea spartocytisi</name>
    <dbReference type="NCBI Taxonomy" id="2773451"/>
    <lineage>
        <taxon>Bacteria</taxon>
        <taxon>Pseudomonadati</taxon>
        <taxon>Pseudomonadota</taxon>
        <taxon>Alphaproteobacteria</taxon>
        <taxon>Hyphomicrobiales</taxon>
        <taxon>Boseaceae</taxon>
        <taxon>Bosea</taxon>
    </lineage>
</organism>
<dbReference type="RefSeq" id="WP_191123749.1">
    <property type="nucleotide sequence ID" value="NZ_JACXWY010000003.1"/>
</dbReference>
<dbReference type="Pfam" id="PF25954">
    <property type="entry name" value="Beta-barrel_RND_2"/>
    <property type="match status" value="1"/>
</dbReference>
<dbReference type="GO" id="GO:0015562">
    <property type="term" value="F:efflux transmembrane transporter activity"/>
    <property type="evidence" value="ECO:0007669"/>
    <property type="project" value="TreeGrafter"/>
</dbReference>
<evidence type="ECO:0000313" key="4">
    <source>
        <dbReference type="EMBL" id="MBD3845386.1"/>
    </source>
</evidence>
<feature type="coiled-coil region" evidence="2">
    <location>
        <begin position="150"/>
        <end position="179"/>
    </location>
</feature>
<name>A0A927E9L7_9HYPH</name>
<dbReference type="PANTHER" id="PTHR30469">
    <property type="entry name" value="MULTIDRUG RESISTANCE PROTEIN MDTA"/>
    <property type="match status" value="1"/>
</dbReference>
<reference evidence="4" key="1">
    <citation type="submission" date="2020-09" db="EMBL/GenBank/DDBJ databases">
        <title>Bosea spartocytisi sp. nov. a root nodule endophyte of Spartocytisus supranubius in the high mountain ecosystem fo the Teide National Park (Canary Islands, Spain).</title>
        <authorList>
            <person name="Pulido-Suarez L."/>
            <person name="Peix A."/>
            <person name="Igual J.M."/>
            <person name="Socas-Perez N."/>
            <person name="Velazquez E."/>
            <person name="Flores-Felix J.D."/>
            <person name="Leon-Barrios M."/>
        </authorList>
    </citation>
    <scope>NUCLEOTIDE SEQUENCE</scope>
    <source>
        <strain evidence="4">SSUT16</strain>
    </source>
</reference>
<dbReference type="SUPFAM" id="SSF111369">
    <property type="entry name" value="HlyD-like secretion proteins"/>
    <property type="match status" value="1"/>
</dbReference>
<dbReference type="Gene3D" id="1.10.287.470">
    <property type="entry name" value="Helix hairpin bin"/>
    <property type="match status" value="1"/>
</dbReference>
<dbReference type="Gene3D" id="2.40.30.170">
    <property type="match status" value="1"/>
</dbReference>
<dbReference type="InterPro" id="IPR058792">
    <property type="entry name" value="Beta-barrel_RND_2"/>
</dbReference>
<gene>
    <name evidence="4" type="ORF">IED13_06740</name>
</gene>
<evidence type="ECO:0000256" key="1">
    <source>
        <dbReference type="ARBA" id="ARBA00009477"/>
    </source>
</evidence>
<dbReference type="InterPro" id="IPR006143">
    <property type="entry name" value="RND_pump_MFP"/>
</dbReference>
<dbReference type="NCBIfam" id="TIGR01730">
    <property type="entry name" value="RND_mfp"/>
    <property type="match status" value="1"/>
</dbReference>
<comment type="similarity">
    <text evidence="1">Belongs to the membrane fusion protein (MFP) (TC 8.A.1) family.</text>
</comment>
<dbReference type="GO" id="GO:1990281">
    <property type="term" value="C:efflux pump complex"/>
    <property type="evidence" value="ECO:0007669"/>
    <property type="project" value="TreeGrafter"/>
</dbReference>
<evidence type="ECO:0000256" key="2">
    <source>
        <dbReference type="SAM" id="Coils"/>
    </source>
</evidence>
<dbReference type="Gene3D" id="2.40.420.20">
    <property type="match status" value="1"/>
</dbReference>
<accession>A0A927E9L7</accession>
<dbReference type="PANTHER" id="PTHR30469:SF18">
    <property type="entry name" value="RESISTANCE-NODULATION-CELL DIVISION (RND) EFFLUX MEMBRANE FUSION PROTEIN-RELATED"/>
    <property type="match status" value="1"/>
</dbReference>
<evidence type="ECO:0000259" key="3">
    <source>
        <dbReference type="Pfam" id="PF25954"/>
    </source>
</evidence>
<proteinExistence type="inferred from homology"/>
<dbReference type="AlphaFoldDB" id="A0A927E9L7"/>
<feature type="domain" description="CusB-like beta-barrel" evidence="3">
    <location>
        <begin position="231"/>
        <end position="290"/>
    </location>
</feature>
<evidence type="ECO:0000313" key="5">
    <source>
        <dbReference type="Proteomes" id="UP000619295"/>
    </source>
</evidence>
<sequence>MTRKSRFALLAVGGIVVAAGIGGAVMLIGHKAAPLAAVDSRQEPPIVRVSTASPVTGADRRFTGVIAARVQSNLGFRVPGKVVERLVNIGQSVKAGQPLLRVDETDLRLALTAKRNAAIAARAVLTQATADEARYAVLVKNGFAASPQRYEQAKAALDTAKAQAAAAEAEANVAENELNYAVLVADADGIIVETLAEPGQVVAAGQVVARLAQTGPREALVVLPETVRPPIGSAAQATLYGVAGRSFRATLRQLSDSADPQTRTYEARYVLESEAALAPLGATVTVRLSDMATDAETEIPLGAVLDDGQKTGVWLLDDAGSAVTFQPVRLVRVTSETAVVSGLQAGRQIVSLGAHLLREGQPVRTSSNVKAASR</sequence>
<dbReference type="Gene3D" id="2.40.50.100">
    <property type="match status" value="1"/>
</dbReference>
<dbReference type="Proteomes" id="UP000619295">
    <property type="component" value="Unassembled WGS sequence"/>
</dbReference>